<dbReference type="VEuPathDB" id="VectorBase:CSON012929"/>
<sequence length="103" mass="11376">MTPIAKTKKKKSKGETDTYPKFVIILIILSIISTSAYDFGEKVPECEGPFDKDTPSPIFPDPSDCTKFFECESGGYLIQKPCAVGTKFDPEYKICVHKAKGSC</sequence>
<dbReference type="InterPro" id="IPR002557">
    <property type="entry name" value="Chitin-bd_dom"/>
</dbReference>
<proteinExistence type="predicted"/>
<evidence type="ECO:0000259" key="1">
    <source>
        <dbReference type="PROSITE" id="PS50940"/>
    </source>
</evidence>
<name>A0A336MAM2_CULSO</name>
<gene>
    <name evidence="2" type="primary">CSON012929</name>
</gene>
<dbReference type="AlphaFoldDB" id="A0A336MAM2"/>
<evidence type="ECO:0000313" key="2">
    <source>
        <dbReference type="EMBL" id="SSX25949.1"/>
    </source>
</evidence>
<dbReference type="PROSITE" id="PS50940">
    <property type="entry name" value="CHIT_BIND_II"/>
    <property type="match status" value="1"/>
</dbReference>
<dbReference type="EMBL" id="UFQT01000634">
    <property type="protein sequence ID" value="SSX25949.1"/>
    <property type="molecule type" value="Genomic_DNA"/>
</dbReference>
<dbReference type="SMART" id="SM00494">
    <property type="entry name" value="ChtBD2"/>
    <property type="match status" value="1"/>
</dbReference>
<dbReference type="SUPFAM" id="SSF57625">
    <property type="entry name" value="Invertebrate chitin-binding proteins"/>
    <property type="match status" value="1"/>
</dbReference>
<accession>A0A336MAM2</accession>
<organism evidence="2">
    <name type="scientific">Culicoides sonorensis</name>
    <name type="common">Biting midge</name>
    <dbReference type="NCBI Taxonomy" id="179676"/>
    <lineage>
        <taxon>Eukaryota</taxon>
        <taxon>Metazoa</taxon>
        <taxon>Ecdysozoa</taxon>
        <taxon>Arthropoda</taxon>
        <taxon>Hexapoda</taxon>
        <taxon>Insecta</taxon>
        <taxon>Pterygota</taxon>
        <taxon>Neoptera</taxon>
        <taxon>Endopterygota</taxon>
        <taxon>Diptera</taxon>
        <taxon>Nematocera</taxon>
        <taxon>Chironomoidea</taxon>
        <taxon>Ceratopogonidae</taxon>
        <taxon>Ceratopogoninae</taxon>
        <taxon>Culicoides</taxon>
        <taxon>Monoculicoides</taxon>
    </lineage>
</organism>
<dbReference type="Gene3D" id="2.170.140.10">
    <property type="entry name" value="Chitin binding domain"/>
    <property type="match status" value="1"/>
</dbReference>
<dbReference type="GO" id="GO:0005576">
    <property type="term" value="C:extracellular region"/>
    <property type="evidence" value="ECO:0007669"/>
    <property type="project" value="InterPro"/>
</dbReference>
<reference evidence="2" key="1">
    <citation type="submission" date="2018-07" db="EMBL/GenBank/DDBJ databases">
        <authorList>
            <person name="Quirk P.G."/>
            <person name="Krulwich T.A."/>
        </authorList>
    </citation>
    <scope>NUCLEOTIDE SEQUENCE</scope>
</reference>
<dbReference type="GO" id="GO:0008061">
    <property type="term" value="F:chitin binding"/>
    <property type="evidence" value="ECO:0007669"/>
    <property type="project" value="InterPro"/>
</dbReference>
<feature type="domain" description="Chitin-binding type-2" evidence="1">
    <location>
        <begin position="43"/>
        <end position="103"/>
    </location>
</feature>
<dbReference type="Pfam" id="PF01607">
    <property type="entry name" value="CBM_14"/>
    <property type="match status" value="1"/>
</dbReference>
<protein>
    <submittedName>
        <fullName evidence="2">CSON012929 protein</fullName>
    </submittedName>
</protein>
<dbReference type="InterPro" id="IPR036508">
    <property type="entry name" value="Chitin-bd_dom_sf"/>
</dbReference>